<keyword evidence="5" id="KW-1185">Reference proteome</keyword>
<dbReference type="GO" id="GO:0004553">
    <property type="term" value="F:hydrolase activity, hydrolyzing O-glycosyl compounds"/>
    <property type="evidence" value="ECO:0007669"/>
    <property type="project" value="InterPro"/>
</dbReference>
<dbReference type="CDD" id="cd00413">
    <property type="entry name" value="Glyco_hydrolase_16"/>
    <property type="match status" value="1"/>
</dbReference>
<reference evidence="4 5" key="1">
    <citation type="submission" date="2017-05" db="EMBL/GenBank/DDBJ databases">
        <title>The Genome Sequence of Tsuchiyaea wingfieldii DSM 27421.</title>
        <authorList>
            <person name="Cuomo C."/>
            <person name="Passer A."/>
            <person name="Billmyre B."/>
            <person name="Heitman J."/>
        </authorList>
    </citation>
    <scope>NUCLEOTIDE SEQUENCE [LARGE SCALE GENOMIC DNA]</scope>
    <source>
        <strain evidence="4 5">DSM 27421</strain>
    </source>
</reference>
<organism evidence="4 5">
    <name type="scientific">Cryptococcus floricola</name>
    <dbReference type="NCBI Taxonomy" id="2591691"/>
    <lineage>
        <taxon>Eukaryota</taxon>
        <taxon>Fungi</taxon>
        <taxon>Dikarya</taxon>
        <taxon>Basidiomycota</taxon>
        <taxon>Agaricomycotina</taxon>
        <taxon>Tremellomycetes</taxon>
        <taxon>Tremellales</taxon>
        <taxon>Cryptococcaceae</taxon>
        <taxon>Cryptococcus</taxon>
    </lineage>
</organism>
<evidence type="ECO:0000313" key="5">
    <source>
        <dbReference type="Proteomes" id="UP000322245"/>
    </source>
</evidence>
<comment type="caution">
    <text evidence="4">The sequence shown here is derived from an EMBL/GenBank/DDBJ whole genome shotgun (WGS) entry which is preliminary data.</text>
</comment>
<gene>
    <name evidence="4" type="ORF">B9479_004036</name>
</gene>
<dbReference type="Proteomes" id="UP000322245">
    <property type="component" value="Unassembled WGS sequence"/>
</dbReference>
<dbReference type="PROSITE" id="PS51762">
    <property type="entry name" value="GH16_2"/>
    <property type="match status" value="1"/>
</dbReference>
<keyword evidence="2" id="KW-0732">Signal</keyword>
<evidence type="ECO:0000259" key="3">
    <source>
        <dbReference type="PROSITE" id="PS51762"/>
    </source>
</evidence>
<accession>A0A5D3AYZ0</accession>
<name>A0A5D3AYZ0_9TREE</name>
<dbReference type="PANTHER" id="PTHR38121">
    <property type="entry name" value="GH16 DOMAIN-CONTAINING PROTEIN"/>
    <property type="match status" value="1"/>
</dbReference>
<protein>
    <recommendedName>
        <fullName evidence="3">GH16 domain-containing protein</fullName>
    </recommendedName>
</protein>
<evidence type="ECO:0000256" key="1">
    <source>
        <dbReference type="SAM" id="MobiDB-lite"/>
    </source>
</evidence>
<dbReference type="InterPro" id="IPR000757">
    <property type="entry name" value="Beta-glucanase-like"/>
</dbReference>
<dbReference type="PANTHER" id="PTHR38121:SF4">
    <property type="entry name" value="GH16 DOMAIN-CONTAINING PROTEIN-RELATED"/>
    <property type="match status" value="1"/>
</dbReference>
<dbReference type="SUPFAM" id="SSF49899">
    <property type="entry name" value="Concanavalin A-like lectins/glucanases"/>
    <property type="match status" value="1"/>
</dbReference>
<proteinExistence type="predicted"/>
<dbReference type="GO" id="GO:0005975">
    <property type="term" value="P:carbohydrate metabolic process"/>
    <property type="evidence" value="ECO:0007669"/>
    <property type="project" value="InterPro"/>
</dbReference>
<evidence type="ECO:0000313" key="4">
    <source>
        <dbReference type="EMBL" id="TYJ55313.1"/>
    </source>
</evidence>
<feature type="signal peptide" evidence="2">
    <location>
        <begin position="1"/>
        <end position="21"/>
    </location>
</feature>
<dbReference type="Gene3D" id="2.60.120.200">
    <property type="match status" value="1"/>
</dbReference>
<dbReference type="InterPro" id="IPR013320">
    <property type="entry name" value="ConA-like_dom_sf"/>
</dbReference>
<dbReference type="Pfam" id="PF00722">
    <property type="entry name" value="Glyco_hydro_16"/>
    <property type="match status" value="1"/>
</dbReference>
<feature type="region of interest" description="Disordered" evidence="1">
    <location>
        <begin position="186"/>
        <end position="205"/>
    </location>
</feature>
<feature type="chain" id="PRO_5022695547" description="GH16 domain-containing protein" evidence="2">
    <location>
        <begin position="22"/>
        <end position="291"/>
    </location>
</feature>
<feature type="domain" description="GH16" evidence="3">
    <location>
        <begin position="42"/>
        <end position="280"/>
    </location>
</feature>
<dbReference type="AlphaFoldDB" id="A0A5D3AYZ0"/>
<evidence type="ECO:0000256" key="2">
    <source>
        <dbReference type="SAM" id="SignalP"/>
    </source>
</evidence>
<dbReference type="EMBL" id="NIDF01000042">
    <property type="protein sequence ID" value="TYJ55313.1"/>
    <property type="molecule type" value="Genomic_DNA"/>
</dbReference>
<sequence length="291" mass="30536">MGSITASFLLVVSLLIAPSIAFTHRTAPRATADDCSCGYILSSHSNAYFPKSHTVSISSISSVSDSGFDITDGWQVGSLGTDGTRAIGITDNVKIEDGVLVLTVPGGQVAGGDVTGAEATFGEVVGGGVFTMEAQLSSVEGTCQSIFTYTQSTEVGSDEQDIEMLGQSLLTSGPSGPDPGIQLTNWNPTDASESEETTTPFPNDPTTSYHNYTIGWLSGGTKYYYDASVNPSYVIINNWSNGNPSFTAGPPTSDVNLRVKSVTFYYQTETLDRYPAYPDGCSEADACVVAG</sequence>